<keyword evidence="8" id="KW-0472">Membrane</keyword>
<dbReference type="Proteomes" id="UP001295444">
    <property type="component" value="Chromosome 03"/>
</dbReference>
<keyword evidence="9" id="KW-0564">Palmitate</keyword>
<dbReference type="AlphaFoldDB" id="A0AAD1VYT2"/>
<evidence type="ECO:0000256" key="5">
    <source>
        <dbReference type="ARBA" id="ARBA00022475"/>
    </source>
</evidence>
<evidence type="ECO:0000256" key="9">
    <source>
        <dbReference type="ARBA" id="ARBA00023139"/>
    </source>
</evidence>
<dbReference type="GO" id="GO:0005886">
    <property type="term" value="C:plasma membrane"/>
    <property type="evidence" value="ECO:0007669"/>
    <property type="project" value="UniProtKB-SubCell"/>
</dbReference>
<dbReference type="InterPro" id="IPR039056">
    <property type="entry name" value="SPEC"/>
</dbReference>
<evidence type="ECO:0000256" key="8">
    <source>
        <dbReference type="ARBA" id="ARBA00023136"/>
    </source>
</evidence>
<keyword evidence="12" id="KW-0175">Coiled coil</keyword>
<dbReference type="InterPro" id="IPR000095">
    <property type="entry name" value="CRIB_dom"/>
</dbReference>
<dbReference type="Pfam" id="PF00786">
    <property type="entry name" value="PBD"/>
    <property type="match status" value="1"/>
</dbReference>
<evidence type="ECO:0000256" key="13">
    <source>
        <dbReference type="SAM" id="MobiDB-lite"/>
    </source>
</evidence>
<dbReference type="GO" id="GO:0005856">
    <property type="term" value="C:cytoskeleton"/>
    <property type="evidence" value="ECO:0007669"/>
    <property type="project" value="UniProtKB-SubCell"/>
</dbReference>
<feature type="compositionally biased region" description="Polar residues" evidence="13">
    <location>
        <begin position="46"/>
        <end position="56"/>
    </location>
</feature>
<evidence type="ECO:0000256" key="6">
    <source>
        <dbReference type="ARBA" id="ARBA00022490"/>
    </source>
</evidence>
<dbReference type="InterPro" id="IPR036936">
    <property type="entry name" value="CRIB_dom_sf"/>
</dbReference>
<proteinExistence type="inferred from homology"/>
<organism evidence="15 16">
    <name type="scientific">Pelobates cultripes</name>
    <name type="common">Western spadefoot toad</name>
    <dbReference type="NCBI Taxonomy" id="61616"/>
    <lineage>
        <taxon>Eukaryota</taxon>
        <taxon>Metazoa</taxon>
        <taxon>Chordata</taxon>
        <taxon>Craniata</taxon>
        <taxon>Vertebrata</taxon>
        <taxon>Euteleostomi</taxon>
        <taxon>Amphibia</taxon>
        <taxon>Batrachia</taxon>
        <taxon>Anura</taxon>
        <taxon>Pelobatoidea</taxon>
        <taxon>Pelobatidae</taxon>
        <taxon>Pelobates</taxon>
    </lineage>
</organism>
<dbReference type="GO" id="GO:0035023">
    <property type="term" value="P:regulation of Rho protein signal transduction"/>
    <property type="evidence" value="ECO:0007669"/>
    <property type="project" value="InterPro"/>
</dbReference>
<dbReference type="GO" id="GO:0031267">
    <property type="term" value="F:small GTPase binding"/>
    <property type="evidence" value="ECO:0007669"/>
    <property type="project" value="InterPro"/>
</dbReference>
<evidence type="ECO:0000256" key="11">
    <source>
        <dbReference type="ARBA" id="ARBA00023288"/>
    </source>
</evidence>
<dbReference type="FunFam" id="3.90.810.10:FF:000004">
    <property type="entry name" value="CDC42 small effector protein 2"/>
    <property type="match status" value="1"/>
</dbReference>
<keyword evidence="16" id="KW-1185">Reference proteome</keyword>
<dbReference type="EMBL" id="OW240914">
    <property type="protein sequence ID" value="CAH2274047.1"/>
    <property type="molecule type" value="Genomic_DNA"/>
</dbReference>
<dbReference type="Gene3D" id="6.10.280.220">
    <property type="match status" value="1"/>
</dbReference>
<reference evidence="15" key="1">
    <citation type="submission" date="2022-03" db="EMBL/GenBank/DDBJ databases">
        <authorList>
            <person name="Alioto T."/>
            <person name="Alioto T."/>
            <person name="Gomez Garrido J."/>
        </authorList>
    </citation>
    <scope>NUCLEOTIDE SEQUENCE</scope>
</reference>
<dbReference type="PANTHER" id="PTHR13502:SF7">
    <property type="entry name" value="CRIB DOMAIN-CONTAINING PROTEIN"/>
    <property type="match status" value="1"/>
</dbReference>
<evidence type="ECO:0000256" key="1">
    <source>
        <dbReference type="ARBA" id="ARBA00003083"/>
    </source>
</evidence>
<comment type="subcellular location">
    <subcellularLocation>
        <location evidence="2">Cell membrane</location>
        <topology evidence="2">Lipid-anchor</topology>
    </subcellularLocation>
    <subcellularLocation>
        <location evidence="3">Cytoplasm</location>
        <location evidence="3">Cytoskeleton</location>
    </subcellularLocation>
</comment>
<feature type="region of interest" description="Disordered" evidence="13">
    <location>
        <begin position="267"/>
        <end position="288"/>
    </location>
</feature>
<dbReference type="PANTHER" id="PTHR13502">
    <property type="entry name" value="CDC42 SMALL EFFECTOR PROTEIN HOMOLOG"/>
    <property type="match status" value="1"/>
</dbReference>
<feature type="domain" description="CRIB" evidence="14">
    <location>
        <begin position="387"/>
        <end position="400"/>
    </location>
</feature>
<dbReference type="PROSITE" id="PS50108">
    <property type="entry name" value="CRIB"/>
    <property type="match status" value="1"/>
</dbReference>
<feature type="compositionally biased region" description="Basic and acidic residues" evidence="13">
    <location>
        <begin position="279"/>
        <end position="288"/>
    </location>
</feature>
<protein>
    <submittedName>
        <fullName evidence="15">CDC42 small effector 2</fullName>
    </submittedName>
</protein>
<evidence type="ECO:0000256" key="4">
    <source>
        <dbReference type="ARBA" id="ARBA00005720"/>
    </source>
</evidence>
<accession>A0AAD1VYT2</accession>
<feature type="region of interest" description="Disordered" evidence="13">
    <location>
        <begin position="1"/>
        <end position="66"/>
    </location>
</feature>
<evidence type="ECO:0000259" key="14">
    <source>
        <dbReference type="PROSITE" id="PS50108"/>
    </source>
</evidence>
<dbReference type="CDD" id="cd00132">
    <property type="entry name" value="CRIB"/>
    <property type="match status" value="1"/>
</dbReference>
<keyword evidence="5" id="KW-1003">Cell membrane</keyword>
<name>A0AAD1VYT2_PELCU</name>
<feature type="compositionally biased region" description="Polar residues" evidence="13">
    <location>
        <begin position="8"/>
        <end position="21"/>
    </location>
</feature>
<keyword evidence="6" id="KW-0963">Cytoplasm</keyword>
<evidence type="ECO:0000313" key="15">
    <source>
        <dbReference type="EMBL" id="CAH2274047.1"/>
    </source>
</evidence>
<keyword evidence="11" id="KW-0449">Lipoprotein</keyword>
<dbReference type="Gene3D" id="3.30.70.1820">
    <property type="entry name" value="L1 transposable element, RRM domain"/>
    <property type="match status" value="1"/>
</dbReference>
<comment type="similarity">
    <text evidence="4">Belongs to the CDC42SE/SPEC family.</text>
</comment>
<dbReference type="GO" id="GO:0008360">
    <property type="term" value="P:regulation of cell shape"/>
    <property type="evidence" value="ECO:0007669"/>
    <property type="project" value="UniProtKB-KW"/>
</dbReference>
<evidence type="ECO:0000256" key="10">
    <source>
        <dbReference type="ARBA" id="ARBA00023212"/>
    </source>
</evidence>
<sequence>MGNKKKPQPSQSLPDPGTQKNPGGLDKYFRDTVKILGDGLDEGIRTPSSPQCSSPHSLEGSDATPEWGMADMKDILRNLPSKDDLASKLESSMQDQISSLSSEIRQVNSRVGDLEEDRDKLLDRVQALERNQSCRDNKLLYIMRNTEDLDNGGRRNNIRIRGLPESQGTREDLHQILQSLFNKILQRPEETHILLDRAHRALRPKPIPHDSPRDVICRVHYYSEKEAIRHCRHHVQQHKNIASPRSGVANFEGQKNPETTHTGLVRHNRNRINSTSSSKNERSSCGCKKENDLEDPTCIAFHETEETANDPEENKLSADERTYSMGIVPTVIMHIYIVGLLTLKSPISRAVEAVTMNSRNQFYGTADNCCIGAQPQPRRRRIDRSMIGEPMNFVHTAHVGSGDSSTGFALGGSFQDQMKSKGGYSPGISEVAL</sequence>
<gene>
    <name evidence="15" type="ORF">PECUL_23A060377</name>
</gene>
<evidence type="ECO:0000256" key="7">
    <source>
        <dbReference type="ARBA" id="ARBA00022960"/>
    </source>
</evidence>
<evidence type="ECO:0000256" key="2">
    <source>
        <dbReference type="ARBA" id="ARBA00004193"/>
    </source>
</evidence>
<evidence type="ECO:0000256" key="3">
    <source>
        <dbReference type="ARBA" id="ARBA00004245"/>
    </source>
</evidence>
<evidence type="ECO:0000256" key="12">
    <source>
        <dbReference type="SAM" id="Coils"/>
    </source>
</evidence>
<feature type="coiled-coil region" evidence="12">
    <location>
        <begin position="97"/>
        <end position="131"/>
    </location>
</feature>
<dbReference type="Gene3D" id="3.90.810.10">
    <property type="entry name" value="CRIB domain"/>
    <property type="match status" value="1"/>
</dbReference>
<comment type="function">
    <text evidence="1">Probably involved in the organization of the actin cytoskeleton by acting downstream of CDC42, inducing actin filament assembly.</text>
</comment>
<keyword evidence="10" id="KW-0206">Cytoskeleton</keyword>
<keyword evidence="7" id="KW-0133">Cell shape</keyword>
<evidence type="ECO:0000313" key="16">
    <source>
        <dbReference type="Proteomes" id="UP001295444"/>
    </source>
</evidence>